<evidence type="ECO:0000313" key="2">
    <source>
        <dbReference type="Proteomes" id="UP000815677"/>
    </source>
</evidence>
<organism evidence="1 2">
    <name type="scientific">Mycena chlorophos</name>
    <name type="common">Agaric fungus</name>
    <name type="synonym">Agaricus chlorophos</name>
    <dbReference type="NCBI Taxonomy" id="658473"/>
    <lineage>
        <taxon>Eukaryota</taxon>
        <taxon>Fungi</taxon>
        <taxon>Dikarya</taxon>
        <taxon>Basidiomycota</taxon>
        <taxon>Agaricomycotina</taxon>
        <taxon>Agaricomycetes</taxon>
        <taxon>Agaricomycetidae</taxon>
        <taxon>Agaricales</taxon>
        <taxon>Marasmiineae</taxon>
        <taxon>Mycenaceae</taxon>
        <taxon>Mycena</taxon>
    </lineage>
</organism>
<dbReference type="EMBL" id="DF844120">
    <property type="protein sequence ID" value="GAT48018.1"/>
    <property type="molecule type" value="Genomic_DNA"/>
</dbReference>
<accession>A0ABQ0LAB3</accession>
<evidence type="ECO:0000313" key="1">
    <source>
        <dbReference type="EMBL" id="GAT48018.1"/>
    </source>
</evidence>
<name>A0ABQ0LAB3_MYCCL</name>
<sequence>MHATRVGMQTDSGHGRVTLDSLLRSSMDLDRSGLYYVRPQTEHSVNLPSFFFTSALFIGPIPELCYLSRRILTPDPELPPGETALAFFNQRTHSYAQLCFAGEVVEHIREGNTERVTLRALEEDTYSRDWSRLVELLDDLRKRSEPGAHVDRRLWATPARTNERATVTVYLTSLTERQAQAWPDAGDWLAPWESKTAPIVEDGATLFCVVNMLRTTTRCERTDPRLWGHDVDWLLKAELVCRLYYATPPASKVHSAIMQVMFQCKNIPTRKIDFMEDIPVRHVVDDEE</sequence>
<gene>
    <name evidence="1" type="ORF">MCHLO_05454</name>
</gene>
<reference evidence="1" key="1">
    <citation type="submission" date="2014-09" db="EMBL/GenBank/DDBJ databases">
        <title>Genome sequence of the luminous mushroom Mycena chlorophos for searching fungal bioluminescence genes.</title>
        <authorList>
            <person name="Tanaka Y."/>
            <person name="Kasuga D."/>
            <person name="Oba Y."/>
            <person name="Hase S."/>
            <person name="Sato K."/>
            <person name="Oba Y."/>
            <person name="Sakakibara Y."/>
        </authorList>
    </citation>
    <scope>NUCLEOTIDE SEQUENCE</scope>
</reference>
<dbReference type="Proteomes" id="UP000815677">
    <property type="component" value="Unassembled WGS sequence"/>
</dbReference>
<proteinExistence type="predicted"/>
<protein>
    <submittedName>
        <fullName evidence="1">Uncharacterized protein</fullName>
    </submittedName>
</protein>
<keyword evidence="2" id="KW-1185">Reference proteome</keyword>